<dbReference type="SUPFAM" id="SSF49493">
    <property type="entry name" value="HSP40/DnaJ peptide-binding domain"/>
    <property type="match status" value="2"/>
</dbReference>
<dbReference type="SUPFAM" id="SSF46565">
    <property type="entry name" value="Chaperone J-domain"/>
    <property type="match status" value="1"/>
</dbReference>
<dbReference type="CDD" id="cd06257">
    <property type="entry name" value="DnaJ"/>
    <property type="match status" value="1"/>
</dbReference>
<keyword evidence="1" id="KW-0143">Chaperone</keyword>
<organism evidence="3 4">
    <name type="scientific">Pseudorhodoferax aquiterrae</name>
    <dbReference type="NCBI Taxonomy" id="747304"/>
    <lineage>
        <taxon>Bacteria</taxon>
        <taxon>Pseudomonadati</taxon>
        <taxon>Pseudomonadota</taxon>
        <taxon>Betaproteobacteria</taxon>
        <taxon>Burkholderiales</taxon>
        <taxon>Comamonadaceae</taxon>
    </lineage>
</organism>
<dbReference type="EMBL" id="BMYK01000003">
    <property type="protein sequence ID" value="GHC76376.1"/>
    <property type="molecule type" value="Genomic_DNA"/>
</dbReference>
<dbReference type="InterPro" id="IPR036869">
    <property type="entry name" value="J_dom_sf"/>
</dbReference>
<dbReference type="Gene3D" id="2.60.260.20">
    <property type="entry name" value="Urease metallochaperone UreE, N-terminal domain"/>
    <property type="match status" value="2"/>
</dbReference>
<dbReference type="Gene3D" id="1.10.287.110">
    <property type="entry name" value="DnaJ domain"/>
    <property type="match status" value="1"/>
</dbReference>
<dbReference type="InterPro" id="IPR002939">
    <property type="entry name" value="DnaJ_C"/>
</dbReference>
<keyword evidence="3" id="KW-0238">DNA-binding</keyword>
<keyword evidence="4" id="KW-1185">Reference proteome</keyword>
<dbReference type="CDD" id="cd10747">
    <property type="entry name" value="DnaJ_C"/>
    <property type="match status" value="1"/>
</dbReference>
<evidence type="ECO:0000256" key="1">
    <source>
        <dbReference type="ARBA" id="ARBA00023186"/>
    </source>
</evidence>
<dbReference type="SMART" id="SM00271">
    <property type="entry name" value="DnaJ"/>
    <property type="match status" value="1"/>
</dbReference>
<protein>
    <submittedName>
        <fullName evidence="3">Curved DNA-binding protein</fullName>
    </submittedName>
</protein>
<dbReference type="Pfam" id="PF00226">
    <property type="entry name" value="DnaJ"/>
    <property type="match status" value="1"/>
</dbReference>
<proteinExistence type="predicted"/>
<name>A0ABQ3FZ47_9BURK</name>
<sequence>MQTRGSAPTMAASPFFANAMEFKDYYSALGVPKTATDDEVRKSYRKLARKYHPDVSKEPDAEQRMREVNEAYDVLRDKDKRAAYDALAARVASGQHAAPDGAGFSPPPGWDQGFEFSRSGGGPADDADFSDFFSSLFGAAQRRQAGRQQPRMRGEDQHAAIEIDVATAFRGGERQLQLRALELDAHGEPQLVQRTLEVRIPAGVRPGQYIRLAGQGLPGHGGEPAGDLFLEVRIAPDARWRVEGKDLTMRLPVTPSEAALGAQVRVPLPAGGEVEVAVPPNSRSGRKLRLKERGFGGKQPGHLYLELEIALPPADSAAARAAYEALAKAASGFDPRAQLATMGA</sequence>
<dbReference type="PROSITE" id="PS50076">
    <property type="entry name" value="DNAJ_2"/>
    <property type="match status" value="1"/>
</dbReference>
<dbReference type="GO" id="GO:0003677">
    <property type="term" value="F:DNA binding"/>
    <property type="evidence" value="ECO:0007669"/>
    <property type="project" value="UniProtKB-KW"/>
</dbReference>
<feature type="domain" description="J" evidence="2">
    <location>
        <begin position="24"/>
        <end position="88"/>
    </location>
</feature>
<dbReference type="Pfam" id="PF01556">
    <property type="entry name" value="DnaJ_C"/>
    <property type="match status" value="1"/>
</dbReference>
<reference evidence="4" key="1">
    <citation type="journal article" date="2019" name="Int. J. Syst. Evol. Microbiol.">
        <title>The Global Catalogue of Microorganisms (GCM) 10K type strain sequencing project: providing services to taxonomists for standard genome sequencing and annotation.</title>
        <authorList>
            <consortium name="The Broad Institute Genomics Platform"/>
            <consortium name="The Broad Institute Genome Sequencing Center for Infectious Disease"/>
            <person name="Wu L."/>
            <person name="Ma J."/>
        </authorList>
    </citation>
    <scope>NUCLEOTIDE SEQUENCE [LARGE SCALE GENOMIC DNA]</scope>
    <source>
        <strain evidence="4">KCTC 23314</strain>
    </source>
</reference>
<evidence type="ECO:0000313" key="3">
    <source>
        <dbReference type="EMBL" id="GHC76376.1"/>
    </source>
</evidence>
<evidence type="ECO:0000313" key="4">
    <source>
        <dbReference type="Proteomes" id="UP000626210"/>
    </source>
</evidence>
<evidence type="ECO:0000259" key="2">
    <source>
        <dbReference type="PROSITE" id="PS50076"/>
    </source>
</evidence>
<dbReference type="PANTHER" id="PTHR43096">
    <property type="entry name" value="DNAJ HOMOLOG 1, MITOCHONDRIAL-RELATED"/>
    <property type="match status" value="1"/>
</dbReference>
<comment type="caution">
    <text evidence="3">The sequence shown here is derived from an EMBL/GenBank/DDBJ whole genome shotgun (WGS) entry which is preliminary data.</text>
</comment>
<gene>
    <name evidence="3" type="primary">cbpA</name>
    <name evidence="3" type="ORF">GCM10007320_15560</name>
</gene>
<dbReference type="Proteomes" id="UP000626210">
    <property type="component" value="Unassembled WGS sequence"/>
</dbReference>
<dbReference type="InterPro" id="IPR001623">
    <property type="entry name" value="DnaJ_domain"/>
</dbReference>
<accession>A0ABQ3FZ47</accession>
<dbReference type="PANTHER" id="PTHR43096:SF52">
    <property type="entry name" value="DNAJ HOMOLOG 1, MITOCHONDRIAL-RELATED"/>
    <property type="match status" value="1"/>
</dbReference>
<dbReference type="PRINTS" id="PR00625">
    <property type="entry name" value="JDOMAIN"/>
</dbReference>
<dbReference type="InterPro" id="IPR008971">
    <property type="entry name" value="HSP40/DnaJ_pept-bd"/>
</dbReference>